<protein>
    <submittedName>
        <fullName evidence="1">Uncharacterized protein</fullName>
    </submittedName>
</protein>
<accession>A0ACC3MBB2</accession>
<reference evidence="1" key="1">
    <citation type="submission" date="2023-07" db="EMBL/GenBank/DDBJ databases">
        <title>Black Yeasts Isolated from many extreme environments.</title>
        <authorList>
            <person name="Coleine C."/>
            <person name="Stajich J.E."/>
            <person name="Selbmann L."/>
        </authorList>
    </citation>
    <scope>NUCLEOTIDE SEQUENCE</scope>
    <source>
        <strain evidence="1">CCFEE 5714</strain>
    </source>
</reference>
<proteinExistence type="predicted"/>
<sequence length="101" mass="10554">MFKMHLYITTATLVSLIMSSNAAAVANVARASTTSTILSMTTLPPLVVDMPMEAKARADDCYVTTLFGAQSPIVTEICPPTTTLCSVCVGCNAAVTVCNGY</sequence>
<dbReference type="Proteomes" id="UP001281147">
    <property type="component" value="Unassembled WGS sequence"/>
</dbReference>
<organism evidence="1 2">
    <name type="scientific">Vermiconidia calcicola</name>
    <dbReference type="NCBI Taxonomy" id="1690605"/>
    <lineage>
        <taxon>Eukaryota</taxon>
        <taxon>Fungi</taxon>
        <taxon>Dikarya</taxon>
        <taxon>Ascomycota</taxon>
        <taxon>Pezizomycotina</taxon>
        <taxon>Dothideomycetes</taxon>
        <taxon>Dothideomycetidae</taxon>
        <taxon>Mycosphaerellales</taxon>
        <taxon>Extremaceae</taxon>
        <taxon>Vermiconidia</taxon>
    </lineage>
</organism>
<gene>
    <name evidence="1" type="ORF">LTR37_020917</name>
</gene>
<evidence type="ECO:0000313" key="2">
    <source>
        <dbReference type="Proteomes" id="UP001281147"/>
    </source>
</evidence>
<comment type="caution">
    <text evidence="1">The sequence shown here is derived from an EMBL/GenBank/DDBJ whole genome shotgun (WGS) entry which is preliminary data.</text>
</comment>
<dbReference type="EMBL" id="JAUTXU010000405">
    <property type="protein sequence ID" value="KAK3681474.1"/>
    <property type="molecule type" value="Genomic_DNA"/>
</dbReference>
<evidence type="ECO:0000313" key="1">
    <source>
        <dbReference type="EMBL" id="KAK3681474.1"/>
    </source>
</evidence>
<keyword evidence="2" id="KW-1185">Reference proteome</keyword>
<name>A0ACC3MBB2_9PEZI</name>